<evidence type="ECO:0000313" key="7">
    <source>
        <dbReference type="EMBL" id="MFB9885264.1"/>
    </source>
</evidence>
<dbReference type="HAMAP" id="MF_00994">
    <property type="entry name" value="LPS_assembly_LapB"/>
    <property type="match status" value="1"/>
</dbReference>
<evidence type="ECO:0000256" key="2">
    <source>
        <dbReference type="ARBA" id="ARBA00022737"/>
    </source>
</evidence>
<dbReference type="Pfam" id="PF18073">
    <property type="entry name" value="Zn_ribbon_LapB"/>
    <property type="match status" value="1"/>
</dbReference>
<feature type="binding site" evidence="4">
    <location>
        <position position="378"/>
    </location>
    <ligand>
        <name>Fe cation</name>
        <dbReference type="ChEBI" id="CHEBI:24875"/>
    </ligand>
</feature>
<dbReference type="NCBIfam" id="NF008757">
    <property type="entry name" value="PRK11788.1-5"/>
    <property type="match status" value="1"/>
</dbReference>
<feature type="binding site" evidence="4">
    <location>
        <position position="361"/>
    </location>
    <ligand>
        <name>Fe cation</name>
        <dbReference type="ChEBI" id="CHEBI:24875"/>
    </ligand>
</feature>
<sequence length="393" mass="45479">MPDFGLLLLLLAAIACGWWLGRKDWRKKRLVEVANRLQQEYFLGLNYLLTERTDEAIETFIKALEVNSDTVETHLALAELFRRRGEVARAVQVHQTLLARPDLSASHSQQIQLGLAKDYLYSGLLDRAENLLKEVLQQPGRFKREALQLLMGVYQQERDWQNALFTGQQLLNLMPQDERVRRHLSHYACELAEQALQGSQRASARQYLQQALQLDKSCARAWLLLARLDFNEGNPRSALKQLRQFRQHGEEMLSEAVELLSQIYLSQDQEKALLKHLQEWQQQTPSTTIMLAIAQLMQRRQGDFPAGFYVTEQLKHRPTIKGMLFLIDLHLVYANSQTKESLQVLRTMMAQLQASRAIYQCRQCGFQGRQLHWQCPKCKEWGSVKPIRGVEGD</sequence>
<dbReference type="InterPro" id="IPR030865">
    <property type="entry name" value="LapB"/>
</dbReference>
<dbReference type="InterPro" id="IPR051012">
    <property type="entry name" value="CellSynth/LPSAsmb/PSIAsmb"/>
</dbReference>
<gene>
    <name evidence="4 7" type="primary">lapB</name>
    <name evidence="7" type="ORF">ACFFLH_02395</name>
</gene>
<keyword evidence="4" id="KW-0472">Membrane</keyword>
<keyword evidence="1 4" id="KW-0479">Metal-binding</keyword>
<feature type="topological domain" description="Cytoplasmic" evidence="4">
    <location>
        <begin position="22"/>
        <end position="393"/>
    </location>
</feature>
<comment type="function">
    <text evidence="4">Modulates cellular lipopolysaccharide (LPS) levels by regulating LpxC, which is involved in lipid A biosynthesis. May act by modulating the proteolytic activity of FtsH towards LpxC. May also coordinate assembly of proteins involved in LPS synthesis at the plasma membrane.</text>
</comment>
<evidence type="ECO:0000256" key="5">
    <source>
        <dbReference type="PROSITE-ProRule" id="PRU00339"/>
    </source>
</evidence>
<keyword evidence="8" id="KW-1185">Reference proteome</keyword>
<evidence type="ECO:0000313" key="8">
    <source>
        <dbReference type="Proteomes" id="UP001589628"/>
    </source>
</evidence>
<dbReference type="RefSeq" id="WP_027313148.1">
    <property type="nucleotide sequence ID" value="NZ_JBHLZN010000001.1"/>
</dbReference>
<dbReference type="InterPro" id="IPR041166">
    <property type="entry name" value="Rubredoxin_2"/>
</dbReference>
<dbReference type="Pfam" id="PF14559">
    <property type="entry name" value="TPR_19"/>
    <property type="match status" value="1"/>
</dbReference>
<feature type="domain" description="LapB rubredoxin metal binding" evidence="6">
    <location>
        <begin position="359"/>
        <end position="386"/>
    </location>
</feature>
<dbReference type="InterPro" id="IPR011990">
    <property type="entry name" value="TPR-like_helical_dom_sf"/>
</dbReference>
<protein>
    <recommendedName>
        <fullName evidence="4">Lipopolysaccharide assembly protein B</fullName>
    </recommendedName>
</protein>
<keyword evidence="4" id="KW-0997">Cell inner membrane</keyword>
<dbReference type="PROSITE" id="PS50005">
    <property type="entry name" value="TPR"/>
    <property type="match status" value="1"/>
</dbReference>
<evidence type="ECO:0000259" key="6">
    <source>
        <dbReference type="Pfam" id="PF18073"/>
    </source>
</evidence>
<evidence type="ECO:0000256" key="3">
    <source>
        <dbReference type="ARBA" id="ARBA00022803"/>
    </source>
</evidence>
<comment type="subcellular location">
    <subcellularLocation>
        <location evidence="4">Cell inner membrane</location>
        <topology evidence="4">Single-pass membrane protein</topology>
        <orientation evidence="4">Cytoplasmic side</orientation>
    </subcellularLocation>
</comment>
<dbReference type="InterPro" id="IPR019734">
    <property type="entry name" value="TPR_rpt"/>
</dbReference>
<keyword evidence="4" id="KW-1003">Cell membrane</keyword>
<organism evidence="7 8">
    <name type="scientific">Balneatrix alpica</name>
    <dbReference type="NCBI Taxonomy" id="75684"/>
    <lineage>
        <taxon>Bacteria</taxon>
        <taxon>Pseudomonadati</taxon>
        <taxon>Pseudomonadota</taxon>
        <taxon>Gammaproteobacteria</taxon>
        <taxon>Oceanospirillales</taxon>
        <taxon>Balneatrichaceae</taxon>
        <taxon>Balneatrix</taxon>
    </lineage>
</organism>
<dbReference type="PANTHER" id="PTHR45586">
    <property type="entry name" value="TPR REPEAT-CONTAINING PROTEIN PA4667"/>
    <property type="match status" value="1"/>
</dbReference>
<keyword evidence="4" id="KW-1133">Transmembrane helix</keyword>
<evidence type="ECO:0000256" key="4">
    <source>
        <dbReference type="HAMAP-Rule" id="MF_00994"/>
    </source>
</evidence>
<evidence type="ECO:0000256" key="1">
    <source>
        <dbReference type="ARBA" id="ARBA00022723"/>
    </source>
</evidence>
<dbReference type="Proteomes" id="UP001589628">
    <property type="component" value="Unassembled WGS sequence"/>
</dbReference>
<keyword evidence="2 4" id="KW-0677">Repeat</keyword>
<proteinExistence type="inferred from homology"/>
<comment type="caution">
    <text evidence="7">The sequence shown here is derived from an EMBL/GenBank/DDBJ whole genome shotgun (WGS) entry which is preliminary data.</text>
</comment>
<comment type="similarity">
    <text evidence="4">Belongs to the LapB family.</text>
</comment>
<dbReference type="SUPFAM" id="SSF81901">
    <property type="entry name" value="HCP-like"/>
    <property type="match status" value="1"/>
</dbReference>
<keyword evidence="4" id="KW-0812">Transmembrane</keyword>
<keyword evidence="3 4" id="KW-0802">TPR repeat</keyword>
<name>A0ABV5Z7K8_9GAMM</name>
<dbReference type="PANTHER" id="PTHR45586:SF1">
    <property type="entry name" value="LIPOPOLYSACCHARIDE ASSEMBLY PROTEIN B"/>
    <property type="match status" value="1"/>
</dbReference>
<dbReference type="SMART" id="SM00028">
    <property type="entry name" value="TPR"/>
    <property type="match status" value="4"/>
</dbReference>
<keyword evidence="4" id="KW-0408">Iron</keyword>
<accession>A0ABV5Z7K8</accession>
<feature type="repeat" description="TPR" evidence="5">
    <location>
        <begin position="37"/>
        <end position="70"/>
    </location>
</feature>
<dbReference type="EMBL" id="JBHLZN010000001">
    <property type="protein sequence ID" value="MFB9885264.1"/>
    <property type="molecule type" value="Genomic_DNA"/>
</dbReference>
<feature type="binding site" evidence="4">
    <location>
        <position position="375"/>
    </location>
    <ligand>
        <name>Fe cation</name>
        <dbReference type="ChEBI" id="CHEBI:24875"/>
    </ligand>
</feature>
<dbReference type="Pfam" id="PF13432">
    <property type="entry name" value="TPR_16"/>
    <property type="match status" value="1"/>
</dbReference>
<reference evidence="7 8" key="1">
    <citation type="submission" date="2024-09" db="EMBL/GenBank/DDBJ databases">
        <authorList>
            <person name="Sun Q."/>
            <person name="Mori K."/>
        </authorList>
    </citation>
    <scope>NUCLEOTIDE SEQUENCE [LARGE SCALE GENOMIC DNA]</scope>
    <source>
        <strain evidence="7 8">ATCC 51285</strain>
    </source>
</reference>
<dbReference type="Gene3D" id="1.25.40.10">
    <property type="entry name" value="Tetratricopeptide repeat domain"/>
    <property type="match status" value="2"/>
</dbReference>
<feature type="binding site" evidence="4">
    <location>
        <position position="364"/>
    </location>
    <ligand>
        <name>Fe cation</name>
        <dbReference type="ChEBI" id="CHEBI:24875"/>
    </ligand>
</feature>